<reference evidence="4" key="1">
    <citation type="journal article" date="2014" name="Int. J. Syst. Evol. Microbiol.">
        <title>Complete genome sequence of Corynebacterium casei LMG S-19264T (=DSM 44701T), isolated from a smear-ripened cheese.</title>
        <authorList>
            <consortium name="US DOE Joint Genome Institute (JGI-PGF)"/>
            <person name="Walter F."/>
            <person name="Albersmeier A."/>
            <person name="Kalinowski J."/>
            <person name="Ruckert C."/>
        </authorList>
    </citation>
    <scope>NUCLEOTIDE SEQUENCE</scope>
    <source>
        <strain evidence="4">CGMCC 1.14984</strain>
    </source>
</reference>
<dbReference type="PRINTS" id="PR01346">
    <property type="entry name" value="HELNAPAPROT"/>
</dbReference>
<dbReference type="EMBL" id="VCJR02000002">
    <property type="protein sequence ID" value="NHK27982.1"/>
    <property type="molecule type" value="Genomic_DNA"/>
</dbReference>
<dbReference type="Proteomes" id="UP000818603">
    <property type="component" value="Unassembled WGS sequence"/>
</dbReference>
<dbReference type="Pfam" id="PF00210">
    <property type="entry name" value="Ferritin"/>
    <property type="match status" value="1"/>
</dbReference>
<accession>A0A8J3A2A6</accession>
<dbReference type="InterPro" id="IPR002177">
    <property type="entry name" value="DPS_DNA-bd"/>
</dbReference>
<dbReference type="InterPro" id="IPR008331">
    <property type="entry name" value="Ferritin_DPS_dom"/>
</dbReference>
<organism evidence="4 6">
    <name type="scientific">Aquisalinus luteolus</name>
    <dbReference type="NCBI Taxonomy" id="1566827"/>
    <lineage>
        <taxon>Bacteria</taxon>
        <taxon>Pseudomonadati</taxon>
        <taxon>Pseudomonadota</taxon>
        <taxon>Alphaproteobacteria</taxon>
        <taxon>Parvularculales</taxon>
        <taxon>Parvularculaceae</taxon>
        <taxon>Aquisalinus</taxon>
    </lineage>
</organism>
<dbReference type="EMBL" id="BMGZ01000002">
    <property type="protein sequence ID" value="GGH97115.1"/>
    <property type="molecule type" value="Genomic_DNA"/>
</dbReference>
<reference evidence="4" key="3">
    <citation type="submission" date="2020-09" db="EMBL/GenBank/DDBJ databases">
        <authorList>
            <person name="Sun Q."/>
            <person name="Zhou Y."/>
        </authorList>
    </citation>
    <scope>NUCLEOTIDE SEQUENCE</scope>
    <source>
        <strain evidence="4">CGMCC 1.14984</strain>
    </source>
</reference>
<gene>
    <name evidence="5" type="ORF">FF098_008710</name>
    <name evidence="4" type="ORF">GCM10011355_17550</name>
</gene>
<evidence type="ECO:0000256" key="1">
    <source>
        <dbReference type="ARBA" id="ARBA00009497"/>
    </source>
</evidence>
<dbReference type="InterPro" id="IPR012347">
    <property type="entry name" value="Ferritin-like"/>
</dbReference>
<dbReference type="PIRSF" id="PIRSF005900">
    <property type="entry name" value="Dps"/>
    <property type="match status" value="1"/>
</dbReference>
<sequence>MANAAFDARSEELPVESGIDRDQRKKLAKKLGQALASTYVLYHKTHAYHWNVTGPLFYSIHKLTDEQYVNLAEAIDEIAERIRALGFLTPVGFEKYSRDSVIEGVSSIPDASHMVHELARDHHKISAQMRDIAEAAEEAEDIYTADLLTARIGFHEEAAWMLNSLIVENKEGLLHADD</sequence>
<evidence type="ECO:0000313" key="4">
    <source>
        <dbReference type="EMBL" id="GGH97115.1"/>
    </source>
</evidence>
<dbReference type="AlphaFoldDB" id="A0A8J3A2A6"/>
<dbReference type="PANTHER" id="PTHR42932">
    <property type="entry name" value="GENERAL STRESS PROTEIN 20U"/>
    <property type="match status" value="1"/>
</dbReference>
<dbReference type="PANTHER" id="PTHR42932:SF3">
    <property type="entry name" value="DNA PROTECTION DURING STARVATION PROTEIN"/>
    <property type="match status" value="1"/>
</dbReference>
<keyword evidence="7" id="KW-1185">Reference proteome</keyword>
<protein>
    <submittedName>
        <fullName evidence="4">DNA starvation/stationary phase protection protein</fullName>
    </submittedName>
</protein>
<evidence type="ECO:0000313" key="7">
    <source>
        <dbReference type="Proteomes" id="UP000818603"/>
    </source>
</evidence>
<dbReference type="CDD" id="cd01043">
    <property type="entry name" value="DPS"/>
    <property type="match status" value="1"/>
</dbReference>
<reference evidence="5 7" key="2">
    <citation type="submission" date="2020-02" db="EMBL/GenBank/DDBJ databases">
        <title>Genome sequence of Parvularcula flava strain NH6-79.</title>
        <authorList>
            <person name="Abdul Karim M.H."/>
            <person name="Lam M.Q."/>
            <person name="Chen S.J."/>
            <person name="Yahya A."/>
            <person name="Shahir S."/>
            <person name="Shamsir M.S."/>
            <person name="Chong C.S."/>
        </authorList>
    </citation>
    <scope>NUCLEOTIDE SEQUENCE [LARGE SCALE GENOMIC DNA]</scope>
    <source>
        <strain evidence="5 7">NH6-79</strain>
    </source>
</reference>
<proteinExistence type="inferred from homology"/>
<feature type="domain" description="Ferritin/DPS" evidence="3">
    <location>
        <begin position="29"/>
        <end position="167"/>
    </location>
</feature>
<comment type="caution">
    <text evidence="4">The sequence shown here is derived from an EMBL/GenBank/DDBJ whole genome shotgun (WGS) entry which is preliminary data.</text>
</comment>
<evidence type="ECO:0000313" key="5">
    <source>
        <dbReference type="EMBL" id="NHK27982.1"/>
    </source>
</evidence>
<name>A0A8J3A2A6_9PROT</name>
<evidence type="ECO:0000256" key="2">
    <source>
        <dbReference type="RuleBase" id="RU003875"/>
    </source>
</evidence>
<dbReference type="InterPro" id="IPR009078">
    <property type="entry name" value="Ferritin-like_SF"/>
</dbReference>
<evidence type="ECO:0000313" key="6">
    <source>
        <dbReference type="Proteomes" id="UP000621856"/>
    </source>
</evidence>
<dbReference type="Gene3D" id="1.20.1260.10">
    <property type="match status" value="1"/>
</dbReference>
<dbReference type="GO" id="GO:0008199">
    <property type="term" value="F:ferric iron binding"/>
    <property type="evidence" value="ECO:0007669"/>
    <property type="project" value="InterPro"/>
</dbReference>
<comment type="similarity">
    <text evidence="1 2">Belongs to the Dps family.</text>
</comment>
<dbReference type="SUPFAM" id="SSF47240">
    <property type="entry name" value="Ferritin-like"/>
    <property type="match status" value="1"/>
</dbReference>
<evidence type="ECO:0000259" key="3">
    <source>
        <dbReference type="Pfam" id="PF00210"/>
    </source>
</evidence>
<dbReference type="RefSeq" id="WP_155139609.1">
    <property type="nucleotide sequence ID" value="NZ_BMGZ01000002.1"/>
</dbReference>
<dbReference type="Proteomes" id="UP000621856">
    <property type="component" value="Unassembled WGS sequence"/>
</dbReference>